<organism evidence="1 2">
    <name type="scientific">Cysteiniphilum litorale</name>
    <dbReference type="NCBI Taxonomy" id="2056700"/>
    <lineage>
        <taxon>Bacteria</taxon>
        <taxon>Pseudomonadati</taxon>
        <taxon>Pseudomonadota</taxon>
        <taxon>Gammaproteobacteria</taxon>
        <taxon>Thiotrichales</taxon>
        <taxon>Fastidiosibacteraceae</taxon>
        <taxon>Cysteiniphilum</taxon>
    </lineage>
</organism>
<dbReference type="Proteomes" id="UP000636949">
    <property type="component" value="Unassembled WGS sequence"/>
</dbReference>
<keyword evidence="2" id="KW-1185">Reference proteome</keyword>
<reference evidence="1" key="2">
    <citation type="submission" date="2020-09" db="EMBL/GenBank/DDBJ databases">
        <authorList>
            <person name="Sun Q."/>
            <person name="Zhou Y."/>
        </authorList>
    </citation>
    <scope>NUCLEOTIDE SEQUENCE</scope>
    <source>
        <strain evidence="1">CGMCC 1.15758</strain>
    </source>
</reference>
<comment type="caution">
    <text evidence="1">The sequence shown here is derived from an EMBL/GenBank/DDBJ whole genome shotgun (WGS) entry which is preliminary data.</text>
</comment>
<protein>
    <recommendedName>
        <fullName evidence="3">DUF2797 domain-containing protein</fullName>
    </recommendedName>
</protein>
<evidence type="ECO:0000313" key="1">
    <source>
        <dbReference type="EMBL" id="GGF88620.1"/>
    </source>
</evidence>
<name>A0A8J2Z2C1_9GAMM</name>
<dbReference type="EMBL" id="BMJS01000001">
    <property type="protein sequence ID" value="GGF88620.1"/>
    <property type="molecule type" value="Genomic_DNA"/>
</dbReference>
<dbReference type="InterPro" id="IPR021246">
    <property type="entry name" value="DUF2797"/>
</dbReference>
<accession>A0A8J2Z2C1</accession>
<dbReference type="OrthoDB" id="9775734at2"/>
<evidence type="ECO:0008006" key="3">
    <source>
        <dbReference type="Google" id="ProtNLM"/>
    </source>
</evidence>
<proteinExistence type="predicted"/>
<dbReference type="AlphaFoldDB" id="A0A8J2Z2C1"/>
<reference evidence="1" key="1">
    <citation type="journal article" date="2014" name="Int. J. Syst. Evol. Microbiol.">
        <title>Complete genome sequence of Corynebacterium casei LMG S-19264T (=DSM 44701T), isolated from a smear-ripened cheese.</title>
        <authorList>
            <consortium name="US DOE Joint Genome Institute (JGI-PGF)"/>
            <person name="Walter F."/>
            <person name="Albersmeier A."/>
            <person name="Kalinowski J."/>
            <person name="Ruckert C."/>
        </authorList>
    </citation>
    <scope>NUCLEOTIDE SEQUENCE</scope>
    <source>
        <strain evidence="1">CGMCC 1.15758</strain>
    </source>
</reference>
<dbReference type="RefSeq" id="WP_117001168.1">
    <property type="nucleotide sequence ID" value="NZ_BMJS01000001.1"/>
</dbReference>
<dbReference type="Pfam" id="PF10977">
    <property type="entry name" value="DUF2797"/>
    <property type="match status" value="1"/>
</dbReference>
<gene>
    <name evidence="1" type="ORF">GCM10010995_02320</name>
</gene>
<evidence type="ECO:0000313" key="2">
    <source>
        <dbReference type="Proteomes" id="UP000636949"/>
    </source>
</evidence>
<sequence>MTEYTLHLQKMKTSLDHDNNACYQLHDINMNDLLGKAIKLEFLNEIHCVACGRLTKKSFSQGYCFLCMRSLPECDTCIIKPELCHFHEGTCRDSSWGSEHCIKPHYIYLANTAKAKVGITREKNTPARWIDQGAVQALPIIKVSERLLSGLIETKLAKHLADKTNWQAMLKGQPDTIDLLSIKNEVLLKEHDFIESLKTQYGTQSIELMNSEVIDIHYPVLSYPQKVSSHNLDKNPLVEGTLLGIKGQYIILDTGVMNMRKFAGYKCQLVV</sequence>